<evidence type="ECO:0000313" key="4">
    <source>
        <dbReference type="EMBL" id="KAL2074554.1"/>
    </source>
</evidence>
<feature type="compositionally biased region" description="Basic residues" evidence="2">
    <location>
        <begin position="131"/>
        <end position="149"/>
    </location>
</feature>
<keyword evidence="1" id="KW-0863">Zinc-finger</keyword>
<keyword evidence="1" id="KW-0862">Zinc</keyword>
<dbReference type="InterPro" id="IPR001878">
    <property type="entry name" value="Znf_CCHC"/>
</dbReference>
<proteinExistence type="predicted"/>
<feature type="region of interest" description="Disordered" evidence="2">
    <location>
        <begin position="71"/>
        <end position="150"/>
    </location>
</feature>
<feature type="compositionally biased region" description="Pro residues" evidence="2">
    <location>
        <begin position="353"/>
        <end position="363"/>
    </location>
</feature>
<feature type="compositionally biased region" description="Pro residues" evidence="2">
    <location>
        <begin position="398"/>
        <end position="412"/>
    </location>
</feature>
<evidence type="ECO:0000313" key="5">
    <source>
        <dbReference type="Proteomes" id="UP001595075"/>
    </source>
</evidence>
<evidence type="ECO:0000259" key="3">
    <source>
        <dbReference type="PROSITE" id="PS50158"/>
    </source>
</evidence>
<reference evidence="4 5" key="1">
    <citation type="journal article" date="2024" name="Commun. Biol.">
        <title>Comparative genomic analysis of thermophilic fungi reveals convergent evolutionary adaptations and gene losses.</title>
        <authorList>
            <person name="Steindorff A.S."/>
            <person name="Aguilar-Pontes M.V."/>
            <person name="Robinson A.J."/>
            <person name="Andreopoulos B."/>
            <person name="LaButti K."/>
            <person name="Kuo A."/>
            <person name="Mondo S."/>
            <person name="Riley R."/>
            <person name="Otillar R."/>
            <person name="Haridas S."/>
            <person name="Lipzen A."/>
            <person name="Grimwood J."/>
            <person name="Schmutz J."/>
            <person name="Clum A."/>
            <person name="Reid I.D."/>
            <person name="Moisan M.C."/>
            <person name="Butler G."/>
            <person name="Nguyen T.T.M."/>
            <person name="Dewar K."/>
            <person name="Conant G."/>
            <person name="Drula E."/>
            <person name="Henrissat B."/>
            <person name="Hansel C."/>
            <person name="Singer S."/>
            <person name="Hutchinson M.I."/>
            <person name="de Vries R.P."/>
            <person name="Natvig D.O."/>
            <person name="Powell A.J."/>
            <person name="Tsang A."/>
            <person name="Grigoriev I.V."/>
        </authorList>
    </citation>
    <scope>NUCLEOTIDE SEQUENCE [LARGE SCALE GENOMIC DNA]</scope>
    <source>
        <strain evidence="4 5">CBS 494.80</strain>
    </source>
</reference>
<feature type="region of interest" description="Disordered" evidence="2">
    <location>
        <begin position="398"/>
        <end position="473"/>
    </location>
</feature>
<dbReference type="PROSITE" id="PS50158">
    <property type="entry name" value="ZF_CCHC"/>
    <property type="match status" value="1"/>
</dbReference>
<dbReference type="Proteomes" id="UP001595075">
    <property type="component" value="Unassembled WGS sequence"/>
</dbReference>
<comment type="caution">
    <text evidence="4">The sequence shown here is derived from an EMBL/GenBank/DDBJ whole genome shotgun (WGS) entry which is preliminary data.</text>
</comment>
<feature type="region of interest" description="Disordered" evidence="2">
    <location>
        <begin position="342"/>
        <end position="372"/>
    </location>
</feature>
<keyword evidence="5" id="KW-1185">Reference proteome</keyword>
<feature type="compositionally biased region" description="Pro residues" evidence="2">
    <location>
        <begin position="421"/>
        <end position="438"/>
    </location>
</feature>
<dbReference type="EMBL" id="JAZHXI010000002">
    <property type="protein sequence ID" value="KAL2074554.1"/>
    <property type="molecule type" value="Genomic_DNA"/>
</dbReference>
<evidence type="ECO:0000256" key="2">
    <source>
        <dbReference type="SAM" id="MobiDB-lite"/>
    </source>
</evidence>
<feature type="compositionally biased region" description="Polar residues" evidence="2">
    <location>
        <begin position="109"/>
        <end position="118"/>
    </location>
</feature>
<sequence>MAYASQMVLMRRKAAEDGIDVNVIRIDYRDALLRLQRGESSSTTSFSAQQYVAEHQTWCLNWPEVAFPGIDPRDPDTLAAPLSLPTVQAPEPTQQEPYRLSRFKRPRTDQSSASQSFEEPSYPSMSLGHRNPYKRAKEHQGRSRTKKYVARQPSNPIRCHNCGGDHIVRMCTQNIAFHDDPMQLDHQFNPNLAETGQSMSQSEELALSTTNVSTKKIHMTSADVHGVQALLDILKRCEAQRPSNEDAMQKINPGTITQEGAAPNYNIQNPFPTPMGPYGHGTQHASSHEGTIKSMSLPKRTSELSNVFYCPHRPKGLGDAYEVLKPSTFLIPNSASMAVEAYSQRQREEFDKPPSPIRKPSPPSNFSIQSDTLTAPAPNLLSITTPVFNTQLQSGPFTVPPPSLIRQSPPPSSVQIHTVPLPIPSPNPVIPTPPPTSTPKPSVSFTIPPQGSVRKRSRSSSARRPSGHMNIPQLLYSSKSPKVSTLPGCTNCKRPGHEVKNCTEQCGLCDRARHTGGECTFRLHC</sequence>
<feature type="domain" description="CCHC-type" evidence="3">
    <location>
        <begin position="489"/>
        <end position="504"/>
    </location>
</feature>
<keyword evidence="1" id="KW-0479">Metal-binding</keyword>
<name>A0ABR4CZP9_9HELO</name>
<protein>
    <recommendedName>
        <fullName evidence="3">CCHC-type domain-containing protein</fullName>
    </recommendedName>
</protein>
<dbReference type="SMART" id="SM00343">
    <property type="entry name" value="ZnF_C2HC"/>
    <property type="match status" value="2"/>
</dbReference>
<evidence type="ECO:0000256" key="1">
    <source>
        <dbReference type="PROSITE-ProRule" id="PRU00047"/>
    </source>
</evidence>
<accession>A0ABR4CZP9</accession>
<gene>
    <name evidence="4" type="ORF">VTL71DRAFT_8332</name>
</gene>
<organism evidence="4 5">
    <name type="scientific">Oculimacula yallundae</name>
    <dbReference type="NCBI Taxonomy" id="86028"/>
    <lineage>
        <taxon>Eukaryota</taxon>
        <taxon>Fungi</taxon>
        <taxon>Dikarya</taxon>
        <taxon>Ascomycota</taxon>
        <taxon>Pezizomycotina</taxon>
        <taxon>Leotiomycetes</taxon>
        <taxon>Helotiales</taxon>
        <taxon>Ploettnerulaceae</taxon>
        <taxon>Oculimacula</taxon>
    </lineage>
</organism>